<dbReference type="Pfam" id="PF13920">
    <property type="entry name" value="zf-C3HC4_3"/>
    <property type="match status" value="1"/>
</dbReference>
<feature type="region of interest" description="Disordered" evidence="17">
    <location>
        <begin position="131"/>
        <end position="150"/>
    </location>
</feature>
<feature type="coiled-coil region" evidence="16">
    <location>
        <begin position="170"/>
        <end position="409"/>
    </location>
</feature>
<comment type="similarity">
    <text evidence="4 15">Belongs to the BRE1 family.</text>
</comment>
<dbReference type="GO" id="GO:0061630">
    <property type="term" value="F:ubiquitin protein ligase activity"/>
    <property type="evidence" value="ECO:0007669"/>
    <property type="project" value="UniProtKB-EC"/>
</dbReference>
<dbReference type="PANTHER" id="PTHR23163:SF0">
    <property type="entry name" value="E3 UBIQUITIN-PROTEIN LIGASE BRE1"/>
    <property type="match status" value="1"/>
</dbReference>
<dbReference type="InterPro" id="IPR017907">
    <property type="entry name" value="Znf_RING_CS"/>
</dbReference>
<dbReference type="CDD" id="cd16499">
    <property type="entry name" value="RING-HC_Bre1-like"/>
    <property type="match status" value="1"/>
</dbReference>
<evidence type="ECO:0000256" key="7">
    <source>
        <dbReference type="ARBA" id="ARBA00022771"/>
    </source>
</evidence>
<evidence type="ECO:0000256" key="9">
    <source>
        <dbReference type="ARBA" id="ARBA00022833"/>
    </source>
</evidence>
<evidence type="ECO:0000256" key="1">
    <source>
        <dbReference type="ARBA" id="ARBA00000900"/>
    </source>
</evidence>
<keyword evidence="20" id="KW-1185">Reference proteome</keyword>
<proteinExistence type="inferred from homology"/>
<dbReference type="PROSITE" id="PS00518">
    <property type="entry name" value="ZF_RING_1"/>
    <property type="match status" value="1"/>
</dbReference>
<protein>
    <recommendedName>
        <fullName evidence="15">E3 ubiquitin protein ligase</fullName>
        <ecNumber evidence="15">2.3.2.27</ecNumber>
    </recommendedName>
</protein>
<evidence type="ECO:0000256" key="5">
    <source>
        <dbReference type="ARBA" id="ARBA00022679"/>
    </source>
</evidence>
<keyword evidence="5 15" id="KW-0808">Transferase</keyword>
<evidence type="ECO:0000256" key="15">
    <source>
        <dbReference type="RuleBase" id="RU365038"/>
    </source>
</evidence>
<feature type="coiled-coil region" evidence="16">
    <location>
        <begin position="77"/>
        <end position="118"/>
    </location>
</feature>
<keyword evidence="12 15" id="KW-0539">Nucleus</keyword>
<dbReference type="GO" id="GO:0033503">
    <property type="term" value="C:HULC complex"/>
    <property type="evidence" value="ECO:0007669"/>
    <property type="project" value="TreeGrafter"/>
</dbReference>
<dbReference type="EMBL" id="LCWF01000177">
    <property type="protein sequence ID" value="KKY15749.1"/>
    <property type="molecule type" value="Genomic_DNA"/>
</dbReference>
<dbReference type="Gene3D" id="3.30.40.10">
    <property type="entry name" value="Zinc/RING finger domain, C3HC4 (zinc finger)"/>
    <property type="match status" value="1"/>
</dbReference>
<dbReference type="AlphaFoldDB" id="A0A0G2DYU7"/>
<evidence type="ECO:0000256" key="16">
    <source>
        <dbReference type="SAM" id="Coils"/>
    </source>
</evidence>
<feature type="domain" description="RING-type" evidence="18">
    <location>
        <begin position="560"/>
        <end position="599"/>
    </location>
</feature>
<dbReference type="Pfam" id="PF08647">
    <property type="entry name" value="BRE1"/>
    <property type="match status" value="1"/>
</dbReference>
<dbReference type="PANTHER" id="PTHR23163">
    <property type="entry name" value="RING FINGER PROTEIN-RELATED"/>
    <property type="match status" value="1"/>
</dbReference>
<accession>A0A0G2DYU7</accession>
<dbReference type="InterPro" id="IPR001841">
    <property type="entry name" value="Znf_RING"/>
</dbReference>
<sequence>MSGFIKISLRGLSDQIDSPSIFPSALLFSDNDEFKTHLENRSKEIQSVINDLSGINKSTPPETVELQGKLSQLLSTEKTHLVQLASLQEEKEILEDRLEKASMRYMVAEKKLDRAKSATVAKMEQQALLGASKTPENSGVKREESVPNGVESNEGVAELEESHHKALAVTQRQKEQLELLESENAKLMKQVTELQLQSTKRTDEDYAGTELFKQLKSQHEDVIRRVNNLEAVNKELQEEAVKLRAERSAYQVQVETDVSVAVGEKESLLATADKDVNRIRGNRDELLAELSMRKSVQEQERESIKKTQELAAAREERIVALESENQRLKIEPGTSSPSVLDIDGLDADGLRARFSELDRKYKMLNDELSSLQSAFPRYTRLANQKVAEFTALEEKVLRLTAEKAKADQKFFAAMKSKETRDAEVRTLRLQNTKSADVVSQLKESEAASRSLIANLEKQLSESKDAIVTLTNASRAAQQEATEGKLLVDGLKNQVTELTKLVSDKDSQFASSASANRQRELEVESLKATLADTKKSLEGWKSKSLGNQSSEFEMLRSLAICTVCRKNFKDTVIKTCGHVLCKDCVDERITSRSRKCPNCNRSFGAQDYMKVVL</sequence>
<keyword evidence="7 14" id="KW-0863">Zinc-finger</keyword>
<dbReference type="GO" id="GO:0016567">
    <property type="term" value="P:protein ubiquitination"/>
    <property type="evidence" value="ECO:0007669"/>
    <property type="project" value="UniProtKB-UniRule"/>
</dbReference>
<dbReference type="Pfam" id="PF26095">
    <property type="entry name" value="CC_Bre1"/>
    <property type="match status" value="1"/>
</dbReference>
<dbReference type="SMART" id="SM00184">
    <property type="entry name" value="RING"/>
    <property type="match status" value="1"/>
</dbReference>
<evidence type="ECO:0000259" key="18">
    <source>
        <dbReference type="PROSITE" id="PS50089"/>
    </source>
</evidence>
<keyword evidence="11 15" id="KW-0175">Coiled coil</keyword>
<evidence type="ECO:0000256" key="4">
    <source>
        <dbReference type="ARBA" id="ARBA00005555"/>
    </source>
</evidence>
<evidence type="ECO:0000313" key="19">
    <source>
        <dbReference type="EMBL" id="KKY15749.1"/>
    </source>
</evidence>
<evidence type="ECO:0000313" key="20">
    <source>
        <dbReference type="Proteomes" id="UP000053317"/>
    </source>
</evidence>
<dbReference type="EC" id="2.3.2.27" evidence="15"/>
<evidence type="ECO:0000256" key="13">
    <source>
        <dbReference type="ARBA" id="ARBA00059679"/>
    </source>
</evidence>
<dbReference type="UniPathway" id="UPA00143"/>
<comment type="catalytic activity">
    <reaction evidence="1 15">
        <text>S-ubiquitinyl-[E2 ubiquitin-conjugating enzyme]-L-cysteine + [acceptor protein]-L-lysine = [E2 ubiquitin-conjugating enzyme]-L-cysteine + N(6)-ubiquitinyl-[acceptor protein]-L-lysine.</text>
        <dbReference type="EC" id="2.3.2.27"/>
    </reaction>
</comment>
<evidence type="ECO:0000256" key="14">
    <source>
        <dbReference type="PROSITE-ProRule" id="PRU00175"/>
    </source>
</evidence>
<keyword evidence="6 15" id="KW-0479">Metal-binding</keyword>
<dbReference type="GO" id="GO:0008270">
    <property type="term" value="F:zinc ion binding"/>
    <property type="evidence" value="ECO:0007669"/>
    <property type="project" value="UniProtKB-KW"/>
</dbReference>
<evidence type="ECO:0000256" key="11">
    <source>
        <dbReference type="ARBA" id="ARBA00023054"/>
    </source>
</evidence>
<keyword evidence="9 15" id="KW-0862">Zinc</keyword>
<comment type="pathway">
    <text evidence="3 15">Protein modification; protein ubiquitination.</text>
</comment>
<name>A0A0G2DYU7_PHACM</name>
<dbReference type="GO" id="GO:0005634">
    <property type="term" value="C:nucleus"/>
    <property type="evidence" value="ECO:0007669"/>
    <property type="project" value="UniProtKB-SubCell"/>
</dbReference>
<evidence type="ECO:0000256" key="8">
    <source>
        <dbReference type="ARBA" id="ARBA00022786"/>
    </source>
</evidence>
<dbReference type="PROSITE" id="PS50089">
    <property type="entry name" value="ZF_RING_2"/>
    <property type="match status" value="1"/>
</dbReference>
<comment type="caution">
    <text evidence="19">The sequence shown here is derived from an EMBL/GenBank/DDBJ whole genome shotgun (WGS) entry which is preliminary data.</text>
</comment>
<gene>
    <name evidence="19" type="ORF">UCRPC4_g06186</name>
</gene>
<dbReference type="Proteomes" id="UP000053317">
    <property type="component" value="Unassembled WGS sequence"/>
</dbReference>
<organism evidence="19 20">
    <name type="scientific">Phaeomoniella chlamydospora</name>
    <name type="common">Phaeoacremonium chlamydosporum</name>
    <dbReference type="NCBI Taxonomy" id="158046"/>
    <lineage>
        <taxon>Eukaryota</taxon>
        <taxon>Fungi</taxon>
        <taxon>Dikarya</taxon>
        <taxon>Ascomycota</taxon>
        <taxon>Pezizomycotina</taxon>
        <taxon>Eurotiomycetes</taxon>
        <taxon>Chaetothyriomycetidae</taxon>
        <taxon>Phaeomoniellales</taxon>
        <taxon>Phaeomoniellaceae</taxon>
        <taxon>Phaeomoniella</taxon>
    </lineage>
</organism>
<dbReference type="GO" id="GO:0006325">
    <property type="term" value="P:chromatin organization"/>
    <property type="evidence" value="ECO:0007669"/>
    <property type="project" value="UniProtKB-KW"/>
</dbReference>
<keyword evidence="8 15" id="KW-0833">Ubl conjugation pathway</keyword>
<comment type="subcellular location">
    <subcellularLocation>
        <location evidence="2 15">Nucleus</location>
    </subcellularLocation>
</comment>
<evidence type="ECO:0000256" key="2">
    <source>
        <dbReference type="ARBA" id="ARBA00004123"/>
    </source>
</evidence>
<evidence type="ECO:0000256" key="12">
    <source>
        <dbReference type="ARBA" id="ARBA00023242"/>
    </source>
</evidence>
<evidence type="ECO:0000256" key="3">
    <source>
        <dbReference type="ARBA" id="ARBA00004906"/>
    </source>
</evidence>
<comment type="function">
    <text evidence="13">E3 ubiquitin-protein ligase that mediates monoubiquitination of histone H2B to form H2BK123ub1. H2BK123ub1 gives a specific tag for epigenetic transcriptional activation and is also a prerequisite for H3K4me and H3K79me formation.</text>
</comment>
<keyword evidence="10 15" id="KW-0156">Chromatin regulator</keyword>
<dbReference type="InterPro" id="IPR013083">
    <property type="entry name" value="Znf_RING/FYVE/PHD"/>
</dbReference>
<evidence type="ECO:0000256" key="17">
    <source>
        <dbReference type="SAM" id="MobiDB-lite"/>
    </source>
</evidence>
<evidence type="ECO:0000256" key="6">
    <source>
        <dbReference type="ARBA" id="ARBA00022723"/>
    </source>
</evidence>
<dbReference type="InterPro" id="IPR058643">
    <property type="entry name" value="BRE1-like_CC"/>
</dbReference>
<evidence type="ECO:0000256" key="10">
    <source>
        <dbReference type="ARBA" id="ARBA00022853"/>
    </source>
</evidence>
<dbReference type="SUPFAM" id="SSF57850">
    <property type="entry name" value="RING/U-box"/>
    <property type="match status" value="1"/>
</dbReference>
<dbReference type="InterPro" id="IPR013956">
    <property type="entry name" value="E3_ubiquit_lig_Bre1"/>
</dbReference>
<reference evidence="19 20" key="2">
    <citation type="submission" date="2015-05" db="EMBL/GenBank/DDBJ databases">
        <authorList>
            <person name="Morales-Cruz A."/>
            <person name="Amrine K.C."/>
            <person name="Cantu D."/>
        </authorList>
    </citation>
    <scope>NUCLEOTIDE SEQUENCE [LARGE SCALE GENOMIC DNA]</scope>
    <source>
        <strain evidence="19">UCRPC4</strain>
    </source>
</reference>
<reference evidence="19 20" key="1">
    <citation type="submission" date="2015-05" db="EMBL/GenBank/DDBJ databases">
        <title>Distinctive expansion of gene families associated with plant cell wall degradation and secondary metabolism in the genomes of grapevine trunk pathogens.</title>
        <authorList>
            <person name="Lawrence D.P."/>
            <person name="Travadon R."/>
            <person name="Rolshausen P.E."/>
            <person name="Baumgartner K."/>
        </authorList>
    </citation>
    <scope>NUCLEOTIDE SEQUENCE [LARGE SCALE GENOMIC DNA]</scope>
    <source>
        <strain evidence="19">UCRPC4</strain>
    </source>
</reference>
<dbReference type="OrthoDB" id="654191at2759"/>